<proteinExistence type="predicted"/>
<gene>
    <name evidence="1" type="ORF">EDI_194190</name>
</gene>
<dbReference type="OrthoDB" id="198977at2759"/>
<dbReference type="Proteomes" id="UP000008076">
    <property type="component" value="Unassembled WGS sequence"/>
</dbReference>
<accession>B0EAD3</accession>
<dbReference type="OMA" id="TICKDNQ"/>
<dbReference type="Gene3D" id="1.25.10.10">
    <property type="entry name" value="Leucine-rich Repeat Variant"/>
    <property type="match status" value="1"/>
</dbReference>
<dbReference type="InterPro" id="IPR011989">
    <property type="entry name" value="ARM-like"/>
</dbReference>
<reference evidence="2" key="1">
    <citation type="submission" date="2007-12" db="EMBL/GenBank/DDBJ databases">
        <title>Annotation of Entamoeba dispar SAW760.</title>
        <authorList>
            <person name="Lorenzi H."/>
            <person name="Inman J."/>
            <person name="Schobel S."/>
            <person name="Amedeo P."/>
            <person name="Caler E."/>
        </authorList>
    </citation>
    <scope>NUCLEOTIDE SEQUENCE [LARGE SCALE GENOMIC DNA]</scope>
    <source>
        <strain evidence="2">ATCC PRA-260 / SAW760</strain>
    </source>
</reference>
<sequence>MQWIKSVYNDIVSTELDDGPKVEELFETLTSAEDKTTVIYDIYSSSHTNHSVFLQHLNQLTELLKNADVETDSQMIKFICLILKEITTKPRNTDGFEEELLVEGIYKELPNFDYILCSKLDGMKDMQTIQTILSTITYFLKTYKSYAKFTCFFEMSQLYPLFIQNLPNSYMHNDIAMFLTTICKDNQELQKLLVFNGIFDVIFQAFADAQYIKNPRKIVLYFDLLKVLLDNNNQNEYNFRELNYGKTLIKFFDDVKPQTVADLQDDQLECIIHIYSVLELFFNSNLPSYKINQKYFVSLGLLEIIGSLSLSDIPYPPSFLLFLKTSMKIISLMIDDNSECQQQFAKTKIPLYRVSLKKEIYALDRIVPIALGSPNIDIQLAAYGIFYHI</sequence>
<dbReference type="EMBL" id="DS548448">
    <property type="protein sequence ID" value="EDR28518.1"/>
    <property type="molecule type" value="Genomic_DNA"/>
</dbReference>
<dbReference type="VEuPathDB" id="AmoebaDB:EDI_194190"/>
<keyword evidence="2" id="KW-1185">Reference proteome</keyword>
<name>B0EAD3_ENTDS</name>
<dbReference type="InterPro" id="IPR016024">
    <property type="entry name" value="ARM-type_fold"/>
</dbReference>
<dbReference type="KEGG" id="edi:EDI_194190"/>
<dbReference type="RefSeq" id="XP_001735298.1">
    <property type="nucleotide sequence ID" value="XM_001735246.1"/>
</dbReference>
<dbReference type="GeneID" id="5880240"/>
<protein>
    <recommendedName>
        <fullName evidence="3">SPIN90/Ldb17 leucine-rich domain-containing protein</fullName>
    </recommendedName>
</protein>
<evidence type="ECO:0000313" key="1">
    <source>
        <dbReference type="EMBL" id="EDR28518.1"/>
    </source>
</evidence>
<dbReference type="SUPFAM" id="SSF48371">
    <property type="entry name" value="ARM repeat"/>
    <property type="match status" value="1"/>
</dbReference>
<evidence type="ECO:0000313" key="2">
    <source>
        <dbReference type="Proteomes" id="UP000008076"/>
    </source>
</evidence>
<dbReference type="AlphaFoldDB" id="B0EAD3"/>
<evidence type="ECO:0008006" key="3">
    <source>
        <dbReference type="Google" id="ProtNLM"/>
    </source>
</evidence>
<organism evidence="2">
    <name type="scientific">Entamoeba dispar (strain ATCC PRA-260 / SAW760)</name>
    <dbReference type="NCBI Taxonomy" id="370354"/>
    <lineage>
        <taxon>Eukaryota</taxon>
        <taxon>Amoebozoa</taxon>
        <taxon>Evosea</taxon>
        <taxon>Archamoebae</taxon>
        <taxon>Mastigamoebida</taxon>
        <taxon>Entamoebidae</taxon>
        <taxon>Entamoeba</taxon>
    </lineage>
</organism>